<evidence type="ECO:0000256" key="1">
    <source>
        <dbReference type="SAM" id="Phobius"/>
    </source>
</evidence>
<keyword evidence="1" id="KW-1133">Transmembrane helix</keyword>
<evidence type="ECO:0000313" key="2">
    <source>
        <dbReference type="EMBL" id="OIT30312.1"/>
    </source>
</evidence>
<dbReference type="EMBL" id="MJEQ01001545">
    <property type="protein sequence ID" value="OIT30312.1"/>
    <property type="molecule type" value="Genomic_DNA"/>
</dbReference>
<accession>A0A314KM75</accession>
<keyword evidence="1" id="KW-0472">Membrane</keyword>
<feature type="transmembrane region" description="Helical" evidence="1">
    <location>
        <begin position="78"/>
        <end position="94"/>
    </location>
</feature>
<dbReference type="Proteomes" id="UP000187609">
    <property type="component" value="Unassembled WGS sequence"/>
</dbReference>
<organism evidence="2 3">
    <name type="scientific">Nicotiana attenuata</name>
    <name type="common">Coyote tobacco</name>
    <dbReference type="NCBI Taxonomy" id="49451"/>
    <lineage>
        <taxon>Eukaryota</taxon>
        <taxon>Viridiplantae</taxon>
        <taxon>Streptophyta</taxon>
        <taxon>Embryophyta</taxon>
        <taxon>Tracheophyta</taxon>
        <taxon>Spermatophyta</taxon>
        <taxon>Magnoliopsida</taxon>
        <taxon>eudicotyledons</taxon>
        <taxon>Gunneridae</taxon>
        <taxon>Pentapetalae</taxon>
        <taxon>asterids</taxon>
        <taxon>lamiids</taxon>
        <taxon>Solanales</taxon>
        <taxon>Solanaceae</taxon>
        <taxon>Nicotianoideae</taxon>
        <taxon>Nicotianeae</taxon>
        <taxon>Nicotiana</taxon>
    </lineage>
</organism>
<keyword evidence="1" id="KW-0812">Transmembrane</keyword>
<keyword evidence="3" id="KW-1185">Reference proteome</keyword>
<dbReference type="Gramene" id="OIT30312">
    <property type="protein sequence ID" value="OIT30312"/>
    <property type="gene ID" value="A4A49_38265"/>
</dbReference>
<sequence length="95" mass="11002">MSECSSSSNSRRRMCGCGVAALHLTSRTEMNPRKRFFRCHQQELLLSSRAIIVINKLKRENDNDALLKERLGNRVEKLFLMFLGFIIGFVVSFMF</sequence>
<protein>
    <submittedName>
        <fullName evidence="2">Uncharacterized protein</fullName>
    </submittedName>
</protein>
<gene>
    <name evidence="2" type="ORF">A4A49_38265</name>
</gene>
<reference evidence="2" key="1">
    <citation type="submission" date="2016-11" db="EMBL/GenBank/DDBJ databases">
        <title>The genome of Nicotiana attenuata.</title>
        <authorList>
            <person name="Xu S."/>
            <person name="Brockmoeller T."/>
            <person name="Gaquerel E."/>
            <person name="Navarro A."/>
            <person name="Kuhl H."/>
            <person name="Gase K."/>
            <person name="Ling Z."/>
            <person name="Zhou W."/>
            <person name="Kreitzer C."/>
            <person name="Stanke M."/>
            <person name="Tang H."/>
            <person name="Lyons E."/>
            <person name="Pandey P."/>
            <person name="Pandey S.P."/>
            <person name="Timmermann B."/>
            <person name="Baldwin I.T."/>
        </authorList>
    </citation>
    <scope>NUCLEOTIDE SEQUENCE [LARGE SCALE GENOMIC DNA]</scope>
    <source>
        <strain evidence="2">UT</strain>
    </source>
</reference>
<dbReference type="AlphaFoldDB" id="A0A314KM75"/>
<name>A0A314KM75_NICAT</name>
<comment type="caution">
    <text evidence="2">The sequence shown here is derived from an EMBL/GenBank/DDBJ whole genome shotgun (WGS) entry which is preliminary data.</text>
</comment>
<evidence type="ECO:0000313" key="3">
    <source>
        <dbReference type="Proteomes" id="UP000187609"/>
    </source>
</evidence>
<proteinExistence type="predicted"/>